<dbReference type="PANTHER" id="PTHR43764">
    <property type="entry name" value="MOLYBDENUM COFACTOR BIOSYNTHESIS"/>
    <property type="match status" value="1"/>
</dbReference>
<gene>
    <name evidence="4" type="ORF">J2S70_000835</name>
</gene>
<proteinExistence type="predicted"/>
<name>A0ABT9NHI3_9ACTO</name>
<dbReference type="EMBL" id="JAUSQX010000001">
    <property type="protein sequence ID" value="MDP9806253.1"/>
    <property type="molecule type" value="Genomic_DNA"/>
</dbReference>
<evidence type="ECO:0000259" key="3">
    <source>
        <dbReference type="SMART" id="SM00852"/>
    </source>
</evidence>
<dbReference type="InterPro" id="IPR036425">
    <property type="entry name" value="MoaB/Mog-like_dom_sf"/>
</dbReference>
<accession>A0ABT9NHI3</accession>
<evidence type="ECO:0000313" key="5">
    <source>
        <dbReference type="Proteomes" id="UP001243212"/>
    </source>
</evidence>
<dbReference type="Proteomes" id="UP001243212">
    <property type="component" value="Unassembled WGS sequence"/>
</dbReference>
<dbReference type="InterPro" id="IPR001453">
    <property type="entry name" value="MoaB/Mog_dom"/>
</dbReference>
<dbReference type="InterPro" id="IPR008284">
    <property type="entry name" value="MoCF_biosynth_CS"/>
</dbReference>
<dbReference type="CDD" id="cd00886">
    <property type="entry name" value="MogA_MoaB"/>
    <property type="match status" value="1"/>
</dbReference>
<dbReference type="Gene3D" id="3.40.980.10">
    <property type="entry name" value="MoaB/Mog-like domain"/>
    <property type="match status" value="1"/>
</dbReference>
<evidence type="ECO:0000256" key="2">
    <source>
        <dbReference type="ARBA" id="ARBA00023150"/>
    </source>
</evidence>
<evidence type="ECO:0000256" key="1">
    <source>
        <dbReference type="ARBA" id="ARBA00005046"/>
    </source>
</evidence>
<dbReference type="InterPro" id="IPR051920">
    <property type="entry name" value="MPT_Adenylyltrnsfr/MoaC-Rel"/>
</dbReference>
<feature type="domain" description="MoaB/Mog" evidence="3">
    <location>
        <begin position="6"/>
        <end position="154"/>
    </location>
</feature>
<protein>
    <submittedName>
        <fullName evidence="4">Molybdenum cofactor synthesis domain-containing protein</fullName>
    </submittedName>
</protein>
<dbReference type="SMART" id="SM00852">
    <property type="entry name" value="MoCF_biosynth"/>
    <property type="match status" value="1"/>
</dbReference>
<comment type="pathway">
    <text evidence="1">Cofactor biosynthesis; molybdopterin biosynthesis.</text>
</comment>
<dbReference type="PANTHER" id="PTHR43764:SF1">
    <property type="entry name" value="MOLYBDOPTERIN MOLYBDOTRANSFERASE"/>
    <property type="match status" value="1"/>
</dbReference>
<sequence length="163" mass="16937">MDIKAAVVTVSDRASAGKREDLSGPTAVRILEEAGIAVLETAVVPDDVRAIAEAVQTVAYEEIDLVITTGGTGITPQDYTARAMDPLLRFDIPGIAEAIRAKGVEKGVPGALLSRGRAGVMVGGRNRTLVINLAGSVGAVEDGMEVIIPVLEHAVEQMRGGDH</sequence>
<reference evidence="4 5" key="1">
    <citation type="submission" date="2023-07" db="EMBL/GenBank/DDBJ databases">
        <title>Sequencing the genomes of 1000 actinobacteria strains.</title>
        <authorList>
            <person name="Klenk H.-P."/>
        </authorList>
    </citation>
    <scope>NUCLEOTIDE SEQUENCE [LARGE SCALE GENOMIC DNA]</scope>
    <source>
        <strain evidence="4 5">DSM 17163</strain>
    </source>
</reference>
<keyword evidence="2" id="KW-0501">Molybdenum cofactor biosynthesis</keyword>
<dbReference type="SUPFAM" id="SSF53218">
    <property type="entry name" value="Molybdenum cofactor biosynthesis proteins"/>
    <property type="match status" value="1"/>
</dbReference>
<comment type="caution">
    <text evidence="4">The sequence shown here is derived from an EMBL/GenBank/DDBJ whole genome shotgun (WGS) entry which is preliminary data.</text>
</comment>
<evidence type="ECO:0000313" key="4">
    <source>
        <dbReference type="EMBL" id="MDP9806253.1"/>
    </source>
</evidence>
<keyword evidence="5" id="KW-1185">Reference proteome</keyword>
<dbReference type="NCBIfam" id="TIGR00177">
    <property type="entry name" value="molyb_syn"/>
    <property type="match status" value="1"/>
</dbReference>
<dbReference type="Pfam" id="PF00994">
    <property type="entry name" value="MoCF_biosynth"/>
    <property type="match status" value="1"/>
</dbReference>
<dbReference type="RefSeq" id="WP_307682485.1">
    <property type="nucleotide sequence ID" value="NZ_JAUSQX010000001.1"/>
</dbReference>
<organism evidence="4 5">
    <name type="scientific">Trueperella bonasi</name>
    <dbReference type="NCBI Taxonomy" id="312286"/>
    <lineage>
        <taxon>Bacteria</taxon>
        <taxon>Bacillati</taxon>
        <taxon>Actinomycetota</taxon>
        <taxon>Actinomycetes</taxon>
        <taxon>Actinomycetales</taxon>
        <taxon>Actinomycetaceae</taxon>
        <taxon>Trueperella</taxon>
    </lineage>
</organism>
<dbReference type="PROSITE" id="PS01078">
    <property type="entry name" value="MOCF_BIOSYNTHESIS_1"/>
    <property type="match status" value="1"/>
</dbReference>